<evidence type="ECO:0000313" key="1">
    <source>
        <dbReference type="EMBL" id="EHP39417.1"/>
    </source>
</evidence>
<dbReference type="EMBL" id="AHJE01000093">
    <property type="protein sequence ID" value="EHP39417.1"/>
    <property type="molecule type" value="Genomic_DNA"/>
</dbReference>
<dbReference type="InterPro" id="IPR019650">
    <property type="entry name" value="DUF2513"/>
</dbReference>
<dbReference type="AlphaFoldDB" id="H1SDG3"/>
<dbReference type="Proteomes" id="UP000005808">
    <property type="component" value="Unassembled WGS sequence"/>
</dbReference>
<sequence length="125" mass="14107">MEVTMKRDWELVRAILTKLEEQSPNANALDGDSFPDYDSSVVVYHYSIMEQAGLISARIDSNMDERYWFGLAIALTWQGHELLANIRSDTVWTKLKKTVSEKGLALGFDAIKAAATAYIKSQFDN</sequence>
<proteinExistence type="predicted"/>
<protein>
    <recommendedName>
        <fullName evidence="3">DUF2513 domain-containing protein</fullName>
    </recommendedName>
</protein>
<comment type="caution">
    <text evidence="1">The sequence shown here is derived from an EMBL/GenBank/DDBJ whole genome shotgun (WGS) entry which is preliminary data.</text>
</comment>
<evidence type="ECO:0000313" key="2">
    <source>
        <dbReference type="Proteomes" id="UP000005808"/>
    </source>
</evidence>
<dbReference type="RefSeq" id="WP_006162172.1">
    <property type="nucleotide sequence ID" value="NZ_AHJE01000093.1"/>
</dbReference>
<accession>H1SDG3</accession>
<gene>
    <name evidence="1" type="ORF">OR16_31699</name>
</gene>
<dbReference type="PATRIC" id="fig|1127483.3.peg.6325"/>
<dbReference type="Pfam" id="PF10711">
    <property type="entry name" value="DUF2513"/>
    <property type="match status" value="1"/>
</dbReference>
<name>H1SDG3_9BURK</name>
<reference evidence="1 2" key="1">
    <citation type="journal article" date="2012" name="J. Bacteriol.">
        <title>De Novo Genome Project of Cupriavidus basilensis OR16.</title>
        <authorList>
            <person name="Cserhati M."/>
            <person name="Kriszt B."/>
            <person name="Szoboszlay S."/>
            <person name="Toth A."/>
            <person name="Szabo I."/>
            <person name="Tancsics A."/>
            <person name="Nagy I."/>
            <person name="Horvath B."/>
            <person name="Nagy I."/>
            <person name="Kukolya J."/>
        </authorList>
    </citation>
    <scope>NUCLEOTIDE SEQUENCE [LARGE SCALE GENOMIC DNA]</scope>
    <source>
        <strain evidence="1 2">OR16</strain>
    </source>
</reference>
<evidence type="ECO:0008006" key="3">
    <source>
        <dbReference type="Google" id="ProtNLM"/>
    </source>
</evidence>
<organism evidence="1 2">
    <name type="scientific">Cupriavidus basilensis OR16</name>
    <dbReference type="NCBI Taxonomy" id="1127483"/>
    <lineage>
        <taxon>Bacteria</taxon>
        <taxon>Pseudomonadati</taxon>
        <taxon>Pseudomonadota</taxon>
        <taxon>Betaproteobacteria</taxon>
        <taxon>Burkholderiales</taxon>
        <taxon>Burkholderiaceae</taxon>
        <taxon>Cupriavidus</taxon>
    </lineage>
</organism>